<evidence type="ECO:0000313" key="2">
    <source>
        <dbReference type="Proteomes" id="UP000008004"/>
    </source>
</evidence>
<accession>H8IWM1</accession>
<evidence type="ECO:0000313" key="1">
    <source>
        <dbReference type="EMBL" id="AFC43547.1"/>
    </source>
</evidence>
<sequence length="72" mass="8166">MAPLTSRCENPEGIDELLVVRIGLQGPSVSQLTAIRRWASENRTRETTSRVRRQEILNLVGRSMSNHHRGDL</sequence>
<dbReference type="AlphaFoldDB" id="H8IWM1"/>
<name>H8IWM1_MYCIA</name>
<protein>
    <submittedName>
        <fullName evidence="1">Uncharacterized protein</fullName>
    </submittedName>
</protein>
<dbReference type="HOGENOM" id="CLU_2718025_0_0_11"/>
<organism evidence="1 2">
    <name type="scientific">Mycobacterium intracellulare (strain ATCC 13950 / DSM 43223 / JCM 6384 / NCTC 13025 / 3600)</name>
    <dbReference type="NCBI Taxonomy" id="487521"/>
    <lineage>
        <taxon>Bacteria</taxon>
        <taxon>Bacillati</taxon>
        <taxon>Actinomycetota</taxon>
        <taxon>Actinomycetes</taxon>
        <taxon>Mycobacteriales</taxon>
        <taxon>Mycobacteriaceae</taxon>
        <taxon>Mycobacterium</taxon>
        <taxon>Mycobacterium avium complex (MAC)</taxon>
    </lineage>
</organism>
<reference evidence="1 2" key="1">
    <citation type="journal article" date="2012" name="J. Bacteriol.">
        <title>Complete genome sequence of Mycobacterium intracellulare strain ATCC 13950T.</title>
        <authorList>
            <person name="Kim B.J."/>
            <person name="Choi B.S."/>
            <person name="Lim J.S."/>
            <person name="Choi I.Y."/>
            <person name="Lee J.H."/>
            <person name="Chun J."/>
            <person name="Kook Y.H."/>
            <person name="Kim B.J."/>
        </authorList>
    </citation>
    <scope>NUCLEOTIDE SEQUENCE [LARGE SCALE GENOMIC DNA]</scope>
    <source>
        <strain evidence="2">ATCC 13950 / DSM 43223 / JCM 6384 / NCTC 13025 / 3600</strain>
    </source>
</reference>
<dbReference type="EMBL" id="CP003322">
    <property type="protein sequence ID" value="AFC43547.1"/>
    <property type="molecule type" value="Genomic_DNA"/>
</dbReference>
<proteinExistence type="predicted"/>
<gene>
    <name evidence="1" type="ordered locus">OCU_23280</name>
</gene>
<dbReference type="Proteomes" id="UP000008004">
    <property type="component" value="Chromosome"/>
</dbReference>
<dbReference type="PATRIC" id="fig|487521.10.peg.2339"/>
<dbReference type="KEGG" id="mia:OCU_23280"/>